<organism evidence="9 10">
    <name type="scientific">Ligilactobacillus equi DSM 15833 = JCM 10991</name>
    <dbReference type="NCBI Taxonomy" id="1423740"/>
    <lineage>
        <taxon>Bacteria</taxon>
        <taxon>Bacillati</taxon>
        <taxon>Bacillota</taxon>
        <taxon>Bacilli</taxon>
        <taxon>Lactobacillales</taxon>
        <taxon>Lactobacillaceae</taxon>
        <taxon>Ligilactobacillus</taxon>
    </lineage>
</organism>
<evidence type="ECO:0000259" key="8">
    <source>
        <dbReference type="PROSITE" id="PS50850"/>
    </source>
</evidence>
<feature type="transmembrane region" description="Helical" evidence="7">
    <location>
        <begin position="340"/>
        <end position="360"/>
    </location>
</feature>
<evidence type="ECO:0000256" key="1">
    <source>
        <dbReference type="ARBA" id="ARBA00004651"/>
    </source>
</evidence>
<evidence type="ECO:0000256" key="2">
    <source>
        <dbReference type="ARBA" id="ARBA00008335"/>
    </source>
</evidence>
<accession>A0A0R1TP96</accession>
<feature type="transmembrane region" description="Helical" evidence="7">
    <location>
        <begin position="214"/>
        <end position="232"/>
    </location>
</feature>
<comment type="similarity">
    <text evidence="2">Belongs to the major facilitator superfamily.</text>
</comment>
<dbReference type="EMBL" id="AZFH01000011">
    <property type="protein sequence ID" value="KRL83263.1"/>
    <property type="molecule type" value="Genomic_DNA"/>
</dbReference>
<evidence type="ECO:0000313" key="10">
    <source>
        <dbReference type="Proteomes" id="UP000051048"/>
    </source>
</evidence>
<feature type="transmembrane region" description="Helical" evidence="7">
    <location>
        <begin position="12"/>
        <end position="32"/>
    </location>
</feature>
<evidence type="ECO:0000256" key="4">
    <source>
        <dbReference type="ARBA" id="ARBA00022692"/>
    </source>
</evidence>
<dbReference type="InterPro" id="IPR020846">
    <property type="entry name" value="MFS_dom"/>
</dbReference>
<dbReference type="SUPFAM" id="SSF103473">
    <property type="entry name" value="MFS general substrate transporter"/>
    <property type="match status" value="1"/>
</dbReference>
<feature type="transmembrane region" description="Helical" evidence="7">
    <location>
        <begin position="44"/>
        <end position="63"/>
    </location>
</feature>
<proteinExistence type="inferred from homology"/>
<feature type="transmembrane region" description="Helical" evidence="7">
    <location>
        <begin position="308"/>
        <end position="328"/>
    </location>
</feature>
<dbReference type="PROSITE" id="PS50850">
    <property type="entry name" value="MFS"/>
    <property type="match status" value="1"/>
</dbReference>
<evidence type="ECO:0000256" key="6">
    <source>
        <dbReference type="ARBA" id="ARBA00023136"/>
    </source>
</evidence>
<dbReference type="PROSITE" id="PS00216">
    <property type="entry name" value="SUGAR_TRANSPORT_1"/>
    <property type="match status" value="1"/>
</dbReference>
<feature type="transmembrane region" description="Helical" evidence="7">
    <location>
        <begin position="149"/>
        <end position="170"/>
    </location>
</feature>
<dbReference type="PANTHER" id="PTHR23514:SF3">
    <property type="entry name" value="BYPASS OF STOP CODON PROTEIN 6"/>
    <property type="match status" value="1"/>
</dbReference>
<sequence>MKKTNYAGVATSVYINFAIVGMATIFISQYSTYFQEAWHTDVKGISLVLAAVGLGRVFTIFPAGTISDKLGRKKTMTIAMMSDIIFLLGAAFAHNVYMAAIAALFFGFTNSFGDTSCYPALTDAFPTRAASMNSLVKAFMSLAQFLFPFWVSTVTNATVTAICLAIFLALDMVFMWKVQFASQDKTEQLAEIKEEEGQRGVDGPQPSMALDGSLLIAMGFTICFTFYVFSQYLPNFGINVLKVSPEQAKTLVSFYAMASMISVFVTAILVTKIKQLFLILIYGTIAACALFMMILAPSLTTARIGSALLGFFAAGGIWQVGLAILTSYFPTGNGKLTSYYSFMASVTYFVGPLVSSFVISNTAESVLAVFWITAIIAAITIVLAAILLFRQNKYKFG</sequence>
<keyword evidence="5 7" id="KW-1133">Transmembrane helix</keyword>
<dbReference type="InterPro" id="IPR005829">
    <property type="entry name" value="Sugar_transporter_CS"/>
</dbReference>
<feature type="domain" description="Major facilitator superfamily (MFS) profile" evidence="8">
    <location>
        <begin position="9"/>
        <end position="392"/>
    </location>
</feature>
<dbReference type="GO" id="GO:0005886">
    <property type="term" value="C:plasma membrane"/>
    <property type="evidence" value="ECO:0007669"/>
    <property type="project" value="UniProtKB-SubCell"/>
</dbReference>
<dbReference type="InterPro" id="IPR036259">
    <property type="entry name" value="MFS_trans_sf"/>
</dbReference>
<protein>
    <submittedName>
        <fullName evidence="9">MFS family major facilitator transporter</fullName>
    </submittedName>
</protein>
<dbReference type="STRING" id="1423740.FC36_GL000305"/>
<name>A0A0R1TP96_9LACO</name>
<dbReference type="PANTHER" id="PTHR23514">
    <property type="entry name" value="BYPASS OF STOP CODON PROTEIN 6"/>
    <property type="match status" value="1"/>
</dbReference>
<keyword evidence="3" id="KW-0813">Transport</keyword>
<gene>
    <name evidence="9" type="ORF">FC36_GL000305</name>
</gene>
<dbReference type="OrthoDB" id="7066727at2"/>
<keyword evidence="6 7" id="KW-0472">Membrane</keyword>
<feature type="transmembrane region" description="Helical" evidence="7">
    <location>
        <begin position="277"/>
        <end position="296"/>
    </location>
</feature>
<reference evidence="9 10" key="1">
    <citation type="journal article" date="2015" name="Genome Announc.">
        <title>Expanding the biotechnology potential of lactobacilli through comparative genomics of 213 strains and associated genera.</title>
        <authorList>
            <person name="Sun Z."/>
            <person name="Harris H.M."/>
            <person name="McCann A."/>
            <person name="Guo C."/>
            <person name="Argimon S."/>
            <person name="Zhang W."/>
            <person name="Yang X."/>
            <person name="Jeffery I.B."/>
            <person name="Cooney J.C."/>
            <person name="Kagawa T.F."/>
            <person name="Liu W."/>
            <person name="Song Y."/>
            <person name="Salvetti E."/>
            <person name="Wrobel A."/>
            <person name="Rasinkangas P."/>
            <person name="Parkhill J."/>
            <person name="Rea M.C."/>
            <person name="O'Sullivan O."/>
            <person name="Ritari J."/>
            <person name="Douillard F.P."/>
            <person name="Paul Ross R."/>
            <person name="Yang R."/>
            <person name="Briner A.E."/>
            <person name="Felis G.E."/>
            <person name="de Vos W.M."/>
            <person name="Barrangou R."/>
            <person name="Klaenhammer T.R."/>
            <person name="Caufield P.W."/>
            <person name="Cui Y."/>
            <person name="Zhang H."/>
            <person name="O'Toole P.W."/>
        </authorList>
    </citation>
    <scope>NUCLEOTIDE SEQUENCE [LARGE SCALE GENOMIC DNA]</scope>
    <source>
        <strain evidence="9 10">DSM 15833</strain>
    </source>
</reference>
<evidence type="ECO:0000256" key="3">
    <source>
        <dbReference type="ARBA" id="ARBA00022448"/>
    </source>
</evidence>
<evidence type="ECO:0000256" key="5">
    <source>
        <dbReference type="ARBA" id="ARBA00022989"/>
    </source>
</evidence>
<dbReference type="InterPro" id="IPR051788">
    <property type="entry name" value="MFS_Transporter"/>
</dbReference>
<dbReference type="GO" id="GO:0022857">
    <property type="term" value="F:transmembrane transporter activity"/>
    <property type="evidence" value="ECO:0007669"/>
    <property type="project" value="InterPro"/>
</dbReference>
<dbReference type="AlphaFoldDB" id="A0A0R1TP96"/>
<dbReference type="Gene3D" id="1.20.1250.20">
    <property type="entry name" value="MFS general substrate transporter like domains"/>
    <property type="match status" value="2"/>
</dbReference>
<dbReference type="Pfam" id="PF07690">
    <property type="entry name" value="MFS_1"/>
    <property type="match status" value="1"/>
</dbReference>
<evidence type="ECO:0000313" key="9">
    <source>
        <dbReference type="EMBL" id="KRL83263.1"/>
    </source>
</evidence>
<dbReference type="InterPro" id="IPR011701">
    <property type="entry name" value="MFS"/>
</dbReference>
<feature type="transmembrane region" description="Helical" evidence="7">
    <location>
        <begin position="252"/>
        <end position="270"/>
    </location>
</feature>
<feature type="transmembrane region" description="Helical" evidence="7">
    <location>
        <begin position="366"/>
        <end position="389"/>
    </location>
</feature>
<keyword evidence="4 7" id="KW-0812">Transmembrane</keyword>
<feature type="transmembrane region" description="Helical" evidence="7">
    <location>
        <begin position="84"/>
        <end position="106"/>
    </location>
</feature>
<evidence type="ECO:0000256" key="7">
    <source>
        <dbReference type="SAM" id="Phobius"/>
    </source>
</evidence>
<dbReference type="RefSeq" id="WP_025020482.1">
    <property type="nucleotide sequence ID" value="NZ_AZFH01000011.1"/>
</dbReference>
<dbReference type="PATRIC" id="fig|1423740.3.peg.328"/>
<comment type="caution">
    <text evidence="9">The sequence shown here is derived from an EMBL/GenBank/DDBJ whole genome shotgun (WGS) entry which is preliminary data.</text>
</comment>
<comment type="subcellular location">
    <subcellularLocation>
        <location evidence="1">Cell membrane</location>
        <topology evidence="1">Multi-pass membrane protein</topology>
    </subcellularLocation>
</comment>
<dbReference type="Proteomes" id="UP000051048">
    <property type="component" value="Unassembled WGS sequence"/>
</dbReference>